<protein>
    <recommendedName>
        <fullName evidence="3">ATP-grasp domain-containing protein</fullName>
    </recommendedName>
</protein>
<accession>A0AA37I286</accession>
<dbReference type="Proteomes" id="UP000887097">
    <property type="component" value="Unassembled WGS sequence"/>
</dbReference>
<dbReference type="EMBL" id="BPTT01000001">
    <property type="protein sequence ID" value="GJG34215.1"/>
    <property type="molecule type" value="Genomic_DNA"/>
</dbReference>
<name>A0AA37I286_XYLRU</name>
<evidence type="ECO:0000313" key="2">
    <source>
        <dbReference type="Proteomes" id="UP000887097"/>
    </source>
</evidence>
<proteinExistence type="predicted"/>
<evidence type="ECO:0008006" key="3">
    <source>
        <dbReference type="Google" id="ProtNLM"/>
    </source>
</evidence>
<dbReference type="AlphaFoldDB" id="A0AA37I286"/>
<evidence type="ECO:0000313" key="1">
    <source>
        <dbReference type="EMBL" id="GJG34215.1"/>
    </source>
</evidence>
<organism evidence="1 2">
    <name type="scientific">Xylanibacter ruminicola</name>
    <name type="common">Prevotella ruminicola</name>
    <dbReference type="NCBI Taxonomy" id="839"/>
    <lineage>
        <taxon>Bacteria</taxon>
        <taxon>Pseudomonadati</taxon>
        <taxon>Bacteroidota</taxon>
        <taxon>Bacteroidia</taxon>
        <taxon>Bacteroidales</taxon>
        <taxon>Prevotellaceae</taxon>
        <taxon>Xylanibacter</taxon>
    </lineage>
</organism>
<gene>
    <name evidence="1" type="ORF">PRMUPPPA20_23240</name>
</gene>
<dbReference type="RefSeq" id="WP_041386046.1">
    <property type="nucleotide sequence ID" value="NZ_BPTT01000001.1"/>
</dbReference>
<reference evidence="1" key="1">
    <citation type="submission" date="2021-08" db="EMBL/GenBank/DDBJ databases">
        <title>Prevotella lacticifex sp. nov., isolated from rumen of cow.</title>
        <authorList>
            <person name="Shinkai T."/>
            <person name="Ikeyama N."/>
            <person name="Kumagai M."/>
            <person name="Ohmori H."/>
            <person name="Sakamoto M."/>
            <person name="Ohkuma M."/>
            <person name="Mitsumori M."/>
        </authorList>
    </citation>
    <scope>NUCLEOTIDE SEQUENCE</scope>
    <source>
        <strain evidence="1">JCM 8259</strain>
    </source>
</reference>
<dbReference type="SUPFAM" id="SSF56059">
    <property type="entry name" value="Glutathione synthetase ATP-binding domain-like"/>
    <property type="match status" value="1"/>
</dbReference>
<sequence length="261" mass="28651">MKILLVQQAEVFSPNSVEKDKAILEAVGAKLCAAGYEVEMVSEEQPFNPAGYHRIFTMGRLPLTLDKLRDFPAINSSTGIANCARCQLEALMQQIGTPMPPRQGAHGYWLKRGDAAAQDKSDVQFAANQTELNEKIAAFQQRGITAYTVSAHVPGDLVKFYGVAGTGFFRYYYPTDDGDTKFNDELRNGTARHYPFVVEALQADAEKLAQAVGISVYGGDCIIREDGSYCVIDFNDWPSFSRCRQDAASAIAALIDNCKIV</sequence>
<dbReference type="Gene3D" id="3.30.470.20">
    <property type="entry name" value="ATP-grasp fold, B domain"/>
    <property type="match status" value="1"/>
</dbReference>
<dbReference type="GeneID" id="31501353"/>
<comment type="caution">
    <text evidence="1">The sequence shown here is derived from an EMBL/GenBank/DDBJ whole genome shotgun (WGS) entry which is preliminary data.</text>
</comment>